<dbReference type="Gene3D" id="3.40.50.2300">
    <property type="match status" value="1"/>
</dbReference>
<organism evidence="1 2">
    <name type="scientific">Hyphomicrobium facile</name>
    <dbReference type="NCBI Taxonomy" id="51670"/>
    <lineage>
        <taxon>Bacteria</taxon>
        <taxon>Pseudomonadati</taxon>
        <taxon>Pseudomonadota</taxon>
        <taxon>Alphaproteobacteria</taxon>
        <taxon>Hyphomicrobiales</taxon>
        <taxon>Hyphomicrobiaceae</taxon>
        <taxon>Hyphomicrobium</taxon>
    </lineage>
</organism>
<dbReference type="AlphaFoldDB" id="A0A1I7NCG5"/>
<dbReference type="EMBL" id="FPCH01000002">
    <property type="protein sequence ID" value="SFV32236.1"/>
    <property type="molecule type" value="Genomic_DNA"/>
</dbReference>
<sequence length="117" mass="12605">MTSLKNLSVLIIDPNGEVAFDLRQSFIAAGAATHVVASFALAEKLLAIKAIDAVILPYSQDPETISFCRSISERNIPAVFTSEPPARYSANRRMSSAIIAVKGLIAEQSAQTYRAVH</sequence>
<dbReference type="Proteomes" id="UP000199423">
    <property type="component" value="Unassembled WGS sequence"/>
</dbReference>
<keyword evidence="2" id="KW-1185">Reference proteome</keyword>
<proteinExistence type="predicted"/>
<gene>
    <name evidence="1" type="ORF">SAMN04488557_1527</name>
</gene>
<dbReference type="RefSeq" id="WP_092866738.1">
    <property type="nucleotide sequence ID" value="NZ_FPCH01000002.1"/>
</dbReference>
<evidence type="ECO:0000313" key="2">
    <source>
        <dbReference type="Proteomes" id="UP000199423"/>
    </source>
</evidence>
<evidence type="ECO:0008006" key="3">
    <source>
        <dbReference type="Google" id="ProtNLM"/>
    </source>
</evidence>
<dbReference type="OrthoDB" id="7933292at2"/>
<protein>
    <recommendedName>
        <fullName evidence="3">Response regulatory domain-containing protein</fullName>
    </recommendedName>
</protein>
<accession>A0A1I7NCG5</accession>
<evidence type="ECO:0000313" key="1">
    <source>
        <dbReference type="EMBL" id="SFV32236.1"/>
    </source>
</evidence>
<reference evidence="2" key="1">
    <citation type="submission" date="2016-10" db="EMBL/GenBank/DDBJ databases">
        <authorList>
            <person name="Varghese N."/>
            <person name="Submissions S."/>
        </authorList>
    </citation>
    <scope>NUCLEOTIDE SEQUENCE [LARGE SCALE GENOMIC DNA]</scope>
    <source>
        <strain evidence="2">DSM 1565</strain>
    </source>
</reference>
<name>A0A1I7NCG5_9HYPH</name>